<dbReference type="InterPro" id="IPR014054">
    <property type="entry name" value="Phage_regulatory_Rha"/>
</dbReference>
<organism evidence="1 2">
    <name type="scientific">Levilactobacillus brevis ATCC 14869 = DSM 20054</name>
    <dbReference type="NCBI Taxonomy" id="649758"/>
    <lineage>
        <taxon>Bacteria</taxon>
        <taxon>Bacillati</taxon>
        <taxon>Bacillota</taxon>
        <taxon>Bacilli</taxon>
        <taxon>Lactobacillales</taxon>
        <taxon>Lactobacillaceae</taxon>
        <taxon>Levilactobacillus</taxon>
    </lineage>
</organism>
<gene>
    <name evidence="1" type="ORF">HMPREF0495_00812</name>
</gene>
<sequence>MNDLVIMKNRQAVTTSLQVAETFGKNHRDVLRAIDDMKDVRNFAQMYVESDIPDSYGRSRRAY</sequence>
<dbReference type="Pfam" id="PF09669">
    <property type="entry name" value="Phage_pRha"/>
    <property type="match status" value="1"/>
</dbReference>
<accession>U2QTI5</accession>
<reference evidence="1 2" key="1">
    <citation type="submission" date="2013-06" db="EMBL/GenBank/DDBJ databases">
        <authorList>
            <person name="Weinstock G."/>
            <person name="Sodergren E."/>
            <person name="Lobos E.A."/>
            <person name="Fulton L."/>
            <person name="Fulton R."/>
            <person name="Courtney L."/>
            <person name="Fronick C."/>
            <person name="O'Laughlin M."/>
            <person name="Godfrey J."/>
            <person name="Wilson R.M."/>
            <person name="Miner T."/>
            <person name="Farmer C."/>
            <person name="Delehaunty K."/>
            <person name="Cordes M."/>
            <person name="Minx P."/>
            <person name="Tomlinson C."/>
            <person name="Chen J."/>
            <person name="Wollam A."/>
            <person name="Pepin K.H."/>
            <person name="Bhonagiri V."/>
            <person name="Zhang X."/>
            <person name="Warren W."/>
            <person name="Mitreva M."/>
            <person name="Mardis E.R."/>
            <person name="Wilson R.K."/>
        </authorList>
    </citation>
    <scope>NUCLEOTIDE SEQUENCE [LARGE SCALE GENOMIC DNA]</scope>
    <source>
        <strain evidence="1 2">ATCC 14869</strain>
    </source>
</reference>
<dbReference type="HOGENOM" id="CLU_205806_0_0_9"/>
<protein>
    <submittedName>
        <fullName evidence="1">Phage regulatory protein Rha</fullName>
    </submittedName>
</protein>
<dbReference type="Proteomes" id="UP000016644">
    <property type="component" value="Unassembled WGS sequence"/>
</dbReference>
<comment type="caution">
    <text evidence="1">The sequence shown here is derived from an EMBL/GenBank/DDBJ whole genome shotgun (WGS) entry which is preliminary data.</text>
</comment>
<proteinExistence type="predicted"/>
<evidence type="ECO:0000313" key="2">
    <source>
        <dbReference type="Proteomes" id="UP000016644"/>
    </source>
</evidence>
<dbReference type="PATRIC" id="fig|649758.3.peg.730"/>
<evidence type="ECO:0000313" key="1">
    <source>
        <dbReference type="EMBL" id="ERK44603.1"/>
    </source>
</evidence>
<dbReference type="AlphaFoldDB" id="U2QTI5"/>
<dbReference type="EMBL" id="AWVK01000029">
    <property type="protein sequence ID" value="ERK44603.1"/>
    <property type="molecule type" value="Genomic_DNA"/>
</dbReference>
<name>U2QTI5_LEVBR</name>